<dbReference type="PANTHER" id="PTHR45024">
    <property type="entry name" value="DEHYDROGENASES, SHORT CHAIN"/>
    <property type="match status" value="1"/>
</dbReference>
<evidence type="ECO:0000313" key="6">
    <source>
        <dbReference type="Proteomes" id="UP000595446"/>
    </source>
</evidence>
<dbReference type="AlphaFoldDB" id="A0A2I3EJF5"/>
<dbReference type="InterPro" id="IPR051687">
    <property type="entry name" value="Peroxisomal_Beta-Oxidation"/>
</dbReference>
<dbReference type="Proteomes" id="UP000595446">
    <property type="component" value="Chromosome"/>
</dbReference>
<dbReference type="PRINTS" id="PR00080">
    <property type="entry name" value="SDRFAMILY"/>
</dbReference>
<name>A0A2I3EJF5_9MYCO</name>
<dbReference type="InterPro" id="IPR002347">
    <property type="entry name" value="SDR_fam"/>
</dbReference>
<dbReference type="EMBL" id="AP024237">
    <property type="protein sequence ID" value="BCO36250.1"/>
    <property type="molecule type" value="Genomic_DNA"/>
</dbReference>
<dbReference type="InterPro" id="IPR020904">
    <property type="entry name" value="Sc_DH/Rdtase_CS"/>
</dbReference>
<dbReference type="STRING" id="110505.ACT16_22800"/>
<dbReference type="PANTHER" id="PTHR45024:SF2">
    <property type="entry name" value="SCP2 DOMAIN-CONTAINING PROTEIN"/>
    <property type="match status" value="1"/>
</dbReference>
<evidence type="ECO:0000256" key="3">
    <source>
        <dbReference type="RuleBase" id="RU000363"/>
    </source>
</evidence>
<comment type="similarity">
    <text evidence="1 3">Belongs to the short-chain dehydrogenases/reductases (SDR) family.</text>
</comment>
<evidence type="ECO:0000313" key="5">
    <source>
        <dbReference type="EMBL" id="BCO36250.1"/>
    </source>
</evidence>
<dbReference type="OrthoDB" id="9808187at2"/>
<evidence type="ECO:0000256" key="2">
    <source>
        <dbReference type="ARBA" id="ARBA00023002"/>
    </source>
</evidence>
<dbReference type="InterPro" id="IPR036291">
    <property type="entry name" value="NAD(P)-bd_dom_sf"/>
</dbReference>
<dbReference type="PRINTS" id="PR00081">
    <property type="entry name" value="GDHRDH"/>
</dbReference>
<evidence type="ECO:0000256" key="1">
    <source>
        <dbReference type="ARBA" id="ARBA00006484"/>
    </source>
</evidence>
<dbReference type="FunFam" id="3.40.50.720:FF:000084">
    <property type="entry name" value="Short-chain dehydrogenase reductase"/>
    <property type="match status" value="1"/>
</dbReference>
<dbReference type="Gene3D" id="3.40.50.720">
    <property type="entry name" value="NAD(P)-binding Rossmann-like Domain"/>
    <property type="match status" value="1"/>
</dbReference>
<dbReference type="Pfam" id="PF00106">
    <property type="entry name" value="adh_short"/>
    <property type="match status" value="1"/>
</dbReference>
<sequence>MTQSPRTLDGRVAVITGAGRGLGRAYALELSRRGASVVVNDVASSYADETVADVERDGGTAVASYDDVSTPEGGAALVSTATSRLGRLDVVVNNAGILRNGWFEDLTVEQIRTVLDVNLAGAFWVTQPAWRIMKEQGYGRVVMTASSSGLFSHQGAANYAASKAGIYGLTKALACEGIGHGVTVNAVLPWATTTIAQGNPVPGHVEAWAPLRALDLPMEDPRRSPETMAHLVAHLASESSTTTGEAFSVCRGRYGRVFVGVADGWIAPAKQPVSAEVVAEHFEEIRDVSRHTVPMLVFDEVRNVVTRLPD</sequence>
<dbReference type="SMART" id="SM00822">
    <property type="entry name" value="PKS_KR"/>
    <property type="match status" value="1"/>
</dbReference>
<dbReference type="SUPFAM" id="SSF51735">
    <property type="entry name" value="NAD(P)-binding Rossmann-fold domains"/>
    <property type="match status" value="1"/>
</dbReference>
<keyword evidence="2" id="KW-0560">Oxidoreductase</keyword>
<gene>
    <name evidence="5" type="ORF">MHEC_26830</name>
</gene>
<evidence type="ECO:0000259" key="4">
    <source>
        <dbReference type="SMART" id="SM00822"/>
    </source>
</evidence>
<dbReference type="PROSITE" id="PS00061">
    <property type="entry name" value="ADH_SHORT"/>
    <property type="match status" value="1"/>
</dbReference>
<accession>A0A2I3EJF5</accession>
<keyword evidence="6" id="KW-1185">Reference proteome</keyword>
<organism evidence="5 6">
    <name type="scientific">Mycobacterium heckeshornense</name>
    <dbReference type="NCBI Taxonomy" id="110505"/>
    <lineage>
        <taxon>Bacteria</taxon>
        <taxon>Bacillati</taxon>
        <taxon>Actinomycetota</taxon>
        <taxon>Actinomycetes</taxon>
        <taxon>Mycobacteriales</taxon>
        <taxon>Mycobacteriaceae</taxon>
        <taxon>Mycobacterium</taxon>
    </lineage>
</organism>
<dbReference type="GO" id="GO:0016491">
    <property type="term" value="F:oxidoreductase activity"/>
    <property type="evidence" value="ECO:0007669"/>
    <property type="project" value="UniProtKB-KW"/>
</dbReference>
<dbReference type="InterPro" id="IPR057326">
    <property type="entry name" value="KR_dom"/>
</dbReference>
<proteinExistence type="inferred from homology"/>
<protein>
    <submittedName>
        <fullName evidence="5">Short-chain dehydrogenase</fullName>
    </submittedName>
</protein>
<reference evidence="5 6" key="1">
    <citation type="submission" date="2020-12" db="EMBL/GenBank/DDBJ databases">
        <title>Complete genome sequence of Mycobacterium heckeshornense JCM 15655T, closely related to a pathogenic non-tuberculous mycobacterial species Mycobacterium xenopi.</title>
        <authorList>
            <person name="Yoshida M."/>
            <person name="Fukano H."/>
            <person name="Asakura T."/>
            <person name="Suzuki M."/>
            <person name="Hoshino Y."/>
        </authorList>
    </citation>
    <scope>NUCLEOTIDE SEQUENCE [LARGE SCALE GENOMIC DNA]</scope>
    <source>
        <strain evidence="5 6">JCM 15655</strain>
    </source>
</reference>
<dbReference type="RefSeq" id="WP_048893726.1">
    <property type="nucleotide sequence ID" value="NZ_AP024237.1"/>
</dbReference>
<feature type="domain" description="Ketoreductase" evidence="4">
    <location>
        <begin position="11"/>
        <end position="193"/>
    </location>
</feature>